<protein>
    <recommendedName>
        <fullName evidence="3">Methyltransferase domain-containing protein</fullName>
    </recommendedName>
</protein>
<feature type="non-terminal residue" evidence="1">
    <location>
        <position position="82"/>
    </location>
</feature>
<dbReference type="SUPFAM" id="SSF53335">
    <property type="entry name" value="S-adenosyl-L-methionine-dependent methyltransferases"/>
    <property type="match status" value="1"/>
</dbReference>
<organism evidence="1 2">
    <name type="scientific">Laodelphax striatellus</name>
    <name type="common">Small brown planthopper</name>
    <name type="synonym">Delphax striatella</name>
    <dbReference type="NCBI Taxonomy" id="195883"/>
    <lineage>
        <taxon>Eukaryota</taxon>
        <taxon>Metazoa</taxon>
        <taxon>Ecdysozoa</taxon>
        <taxon>Arthropoda</taxon>
        <taxon>Hexapoda</taxon>
        <taxon>Insecta</taxon>
        <taxon>Pterygota</taxon>
        <taxon>Neoptera</taxon>
        <taxon>Paraneoptera</taxon>
        <taxon>Hemiptera</taxon>
        <taxon>Auchenorrhyncha</taxon>
        <taxon>Fulgoroidea</taxon>
        <taxon>Delphacidae</taxon>
        <taxon>Criomorphinae</taxon>
        <taxon>Laodelphax</taxon>
    </lineage>
</organism>
<evidence type="ECO:0008006" key="3">
    <source>
        <dbReference type="Google" id="ProtNLM"/>
    </source>
</evidence>
<dbReference type="InterPro" id="IPR029063">
    <property type="entry name" value="SAM-dependent_MTases_sf"/>
</dbReference>
<keyword evidence="2" id="KW-1185">Reference proteome</keyword>
<name>A0A482WKQ6_LAOST</name>
<dbReference type="AlphaFoldDB" id="A0A482WKQ6"/>
<dbReference type="SMR" id="A0A482WKQ6"/>
<dbReference type="OrthoDB" id="66144at2759"/>
<gene>
    <name evidence="1" type="ORF">LSTR_LSTR017592</name>
</gene>
<proteinExistence type="predicted"/>
<dbReference type="Gene3D" id="3.40.50.150">
    <property type="entry name" value="Vaccinia Virus protein VP39"/>
    <property type="match status" value="1"/>
</dbReference>
<dbReference type="Proteomes" id="UP000291343">
    <property type="component" value="Unassembled WGS sequence"/>
</dbReference>
<dbReference type="EMBL" id="QKKF02032549">
    <property type="protein sequence ID" value="RZF34117.1"/>
    <property type="molecule type" value="Genomic_DNA"/>
</dbReference>
<accession>A0A482WKQ6</accession>
<reference evidence="1 2" key="1">
    <citation type="journal article" date="2017" name="Gigascience">
        <title>Genome sequence of the small brown planthopper, Laodelphax striatellus.</title>
        <authorList>
            <person name="Zhu J."/>
            <person name="Jiang F."/>
            <person name="Wang X."/>
            <person name="Yang P."/>
            <person name="Bao Y."/>
            <person name="Zhao W."/>
            <person name="Wang W."/>
            <person name="Lu H."/>
            <person name="Wang Q."/>
            <person name="Cui N."/>
            <person name="Li J."/>
            <person name="Chen X."/>
            <person name="Luo L."/>
            <person name="Yu J."/>
            <person name="Kang L."/>
            <person name="Cui F."/>
        </authorList>
    </citation>
    <scope>NUCLEOTIDE SEQUENCE [LARGE SCALE GENOMIC DNA]</scope>
    <source>
        <strain evidence="1">Lst14</strain>
    </source>
</reference>
<sequence length="82" mass="9289">MNSAELYENRNSSQFNDSASVLNQFKSKLQWQDNETIMDVGCGPGNVTAKLLQPLVPNDARIVSFTWESKSHYTVYLELVGY</sequence>
<comment type="caution">
    <text evidence="1">The sequence shown here is derived from an EMBL/GenBank/DDBJ whole genome shotgun (WGS) entry which is preliminary data.</text>
</comment>
<dbReference type="InParanoid" id="A0A482WKQ6"/>
<evidence type="ECO:0000313" key="1">
    <source>
        <dbReference type="EMBL" id="RZF34117.1"/>
    </source>
</evidence>
<evidence type="ECO:0000313" key="2">
    <source>
        <dbReference type="Proteomes" id="UP000291343"/>
    </source>
</evidence>